<evidence type="ECO:0000256" key="3">
    <source>
        <dbReference type="ARBA" id="ARBA00004604"/>
    </source>
</evidence>
<accession>A0A814DXT4</accession>
<dbReference type="InterPro" id="IPR029063">
    <property type="entry name" value="SAM-dependent_MTases_sf"/>
</dbReference>
<comment type="function">
    <text evidence="20">Catalyzes the 2 serial methylation steps for the conversion of the 7-monomethylguanosine (m(7)G) caps of snRNAs and snoRNAs to a 2,2,7-trimethylguanosine (m(2,2,7)G) cap structure. The enzyme is specific for guanine, and N7 methylation must precede N2 methylation. Hypermethylation of the m7G cap of U snRNAs leads to their concentration in nuclear foci, their colocalization with coilin and the formation of canonical Cajal bodies (CBs). Plays a role in transcriptional regulation.</text>
</comment>
<evidence type="ECO:0000256" key="4">
    <source>
        <dbReference type="ARBA" id="ARBA00018517"/>
    </source>
</evidence>
<comment type="subunit">
    <text evidence="21">May form homooligomers. Interacts with CREBBP/CBP, EED/WAIT1, EP300/P300, NCOA6/PRIP, PPARBP/PBP and SMN.</text>
</comment>
<comment type="catalytic activity">
    <reaction evidence="17">
        <text>a 5'-end (N(2),N(7)-dimethyl 5'-triphosphoguanosine)-ribonucleoside in snRNA + S-adenosyl-L-methionine = a 5'-end (N(2),N(2),N(7)-trimethyl 5'-triphosphoguanosine)-ribonucleoside in snRNA + S-adenosyl-L-homocysteine + H(+)</text>
        <dbReference type="Rhea" id="RHEA:78479"/>
        <dbReference type="Rhea" id="RHEA-COMP:19087"/>
        <dbReference type="Rhea" id="RHEA-COMP:19089"/>
        <dbReference type="ChEBI" id="CHEBI:15378"/>
        <dbReference type="ChEBI" id="CHEBI:57856"/>
        <dbReference type="ChEBI" id="CHEBI:59789"/>
        <dbReference type="ChEBI" id="CHEBI:167623"/>
        <dbReference type="ChEBI" id="CHEBI:172880"/>
    </reaction>
    <physiologicalReaction direction="left-to-right" evidence="17">
        <dbReference type="Rhea" id="RHEA:78480"/>
    </physiologicalReaction>
</comment>
<evidence type="ECO:0000313" key="25">
    <source>
        <dbReference type="EMBL" id="CAF0964450.1"/>
    </source>
</evidence>
<evidence type="ECO:0000256" key="24">
    <source>
        <dbReference type="PROSITE-ProRule" id="PRU00504"/>
    </source>
</evidence>
<evidence type="ECO:0000256" key="1">
    <source>
        <dbReference type="ARBA" id="ARBA00004408"/>
    </source>
</evidence>
<dbReference type="SUPFAM" id="SSF101898">
    <property type="entry name" value="NHL repeat"/>
    <property type="match status" value="1"/>
</dbReference>
<dbReference type="FunFam" id="3.40.50.150:FF:000066">
    <property type="entry name" value="Trimethylguanosine synthase 1"/>
    <property type="match status" value="1"/>
</dbReference>
<dbReference type="GO" id="GO:0071164">
    <property type="term" value="F:RNA cap trimethylguanosine synthase activity"/>
    <property type="evidence" value="ECO:0007669"/>
    <property type="project" value="TreeGrafter"/>
</dbReference>
<evidence type="ECO:0000256" key="6">
    <source>
        <dbReference type="ARBA" id="ARBA00022553"/>
    </source>
</evidence>
<keyword evidence="8" id="KW-0808">Transferase</keyword>
<keyword evidence="11" id="KW-0805">Transcription regulation</keyword>
<dbReference type="GO" id="GO:0005730">
    <property type="term" value="C:nucleolus"/>
    <property type="evidence" value="ECO:0007669"/>
    <property type="project" value="UniProtKB-SubCell"/>
</dbReference>
<dbReference type="PANTHER" id="PTHR14741">
    <property type="entry name" value="S-ADENOSYLMETHIONINE-DEPENDENT METHYLTRANSFERASE RELATED"/>
    <property type="match status" value="1"/>
</dbReference>
<dbReference type="PROSITE" id="PS51125">
    <property type="entry name" value="NHL"/>
    <property type="match status" value="1"/>
</dbReference>
<name>A0A814DXT4_9BILA</name>
<dbReference type="CDD" id="cd02440">
    <property type="entry name" value="AdoMet_MTases"/>
    <property type="match status" value="1"/>
</dbReference>
<evidence type="ECO:0000256" key="19">
    <source>
        <dbReference type="ARBA" id="ARBA00049790"/>
    </source>
</evidence>
<dbReference type="Gene3D" id="2.120.10.30">
    <property type="entry name" value="TolB, C-terminal domain"/>
    <property type="match status" value="1"/>
</dbReference>
<dbReference type="GO" id="GO:0005737">
    <property type="term" value="C:cytoplasm"/>
    <property type="evidence" value="ECO:0007669"/>
    <property type="project" value="UniProtKB-SubCell"/>
</dbReference>
<comment type="catalytic activity">
    <reaction evidence="18">
        <text>a 5'-end (N(7)-methyl 5'-triphosphoguanosine)-ribonucleoside in snRNA + S-adenosyl-L-methionine = a 5'-end (N(2),N(7)-dimethyl 5'-triphosphoguanosine)-ribonucleoside in snRNA + S-adenosyl-L-homocysteine + H(+)</text>
        <dbReference type="Rhea" id="RHEA:78471"/>
        <dbReference type="Rhea" id="RHEA-COMP:19085"/>
        <dbReference type="Rhea" id="RHEA-COMP:19087"/>
        <dbReference type="ChEBI" id="CHEBI:15378"/>
        <dbReference type="ChEBI" id="CHEBI:57856"/>
        <dbReference type="ChEBI" id="CHEBI:59789"/>
        <dbReference type="ChEBI" id="CHEBI:156461"/>
        <dbReference type="ChEBI" id="CHEBI:172880"/>
    </reaction>
    <physiologicalReaction direction="left-to-right" evidence="18">
        <dbReference type="Rhea" id="RHEA:78472"/>
    </physiologicalReaction>
</comment>
<evidence type="ECO:0000256" key="10">
    <source>
        <dbReference type="ARBA" id="ARBA00022737"/>
    </source>
</evidence>
<gene>
    <name evidence="25" type="ORF">VCS650_LOCUS12788</name>
</gene>
<comment type="caution">
    <text evidence="25">The sequence shown here is derived from an EMBL/GenBank/DDBJ whole genome shotgun (WGS) entry which is preliminary data.</text>
</comment>
<protein>
    <recommendedName>
        <fullName evidence="4">Trimethylguanosine synthase</fullName>
    </recommendedName>
    <alternativeName>
        <fullName evidence="19">Cap-specific guanine-N(2) methyltransferase</fullName>
    </alternativeName>
    <alternativeName>
        <fullName evidence="22">Nuclear receptor coactivator 6-interacting protein</fullName>
    </alternativeName>
    <alternativeName>
        <fullName evidence="23">PRIP-interacting protein with methyltransferase motif</fullName>
    </alternativeName>
</protein>
<feature type="repeat" description="NHL" evidence="24">
    <location>
        <begin position="427"/>
        <end position="466"/>
    </location>
</feature>
<evidence type="ECO:0000256" key="11">
    <source>
        <dbReference type="ARBA" id="ARBA00023015"/>
    </source>
</evidence>
<evidence type="ECO:0000256" key="16">
    <source>
        <dbReference type="ARBA" id="ARBA00048740"/>
    </source>
</evidence>
<evidence type="ECO:0000256" key="2">
    <source>
        <dbReference type="ARBA" id="ARBA00004496"/>
    </source>
</evidence>
<dbReference type="InterPro" id="IPR001258">
    <property type="entry name" value="NHL_repeat"/>
</dbReference>
<dbReference type="GO" id="GO:0015030">
    <property type="term" value="C:Cajal body"/>
    <property type="evidence" value="ECO:0007669"/>
    <property type="project" value="UniProtKB-SubCell"/>
</dbReference>
<evidence type="ECO:0000256" key="17">
    <source>
        <dbReference type="ARBA" id="ARBA00048763"/>
    </source>
</evidence>
<evidence type="ECO:0000256" key="9">
    <source>
        <dbReference type="ARBA" id="ARBA00022691"/>
    </source>
</evidence>
<evidence type="ECO:0000313" key="26">
    <source>
        <dbReference type="Proteomes" id="UP000663891"/>
    </source>
</evidence>
<comment type="catalytic activity">
    <reaction evidence="15">
        <text>a 5'-end (N(2),N(7)-dimethyl 5'-triphosphoguanosine)-ribonucleoside in snoRNA + S-adenosyl-L-methionine = a 5'-end (N(2),N(2),N(7)-trimethyl 5'-triphosphoguanosine)-ribonucleoside in snoRNA + S-adenosyl-L-homocysteine + H(+)</text>
        <dbReference type="Rhea" id="RHEA:78507"/>
        <dbReference type="Rhea" id="RHEA-COMP:19088"/>
        <dbReference type="Rhea" id="RHEA-COMP:19090"/>
        <dbReference type="ChEBI" id="CHEBI:15378"/>
        <dbReference type="ChEBI" id="CHEBI:57856"/>
        <dbReference type="ChEBI" id="CHEBI:59789"/>
        <dbReference type="ChEBI" id="CHEBI:167623"/>
        <dbReference type="ChEBI" id="CHEBI:172880"/>
    </reaction>
    <physiologicalReaction direction="left-to-right" evidence="15">
        <dbReference type="Rhea" id="RHEA:78508"/>
    </physiologicalReaction>
</comment>
<keyword evidence="7" id="KW-0489">Methyltransferase</keyword>
<keyword evidence="10" id="KW-0677">Repeat</keyword>
<evidence type="ECO:0000256" key="14">
    <source>
        <dbReference type="ARBA" id="ARBA00025783"/>
    </source>
</evidence>
<reference evidence="25" key="1">
    <citation type="submission" date="2021-02" db="EMBL/GenBank/DDBJ databases">
        <authorList>
            <person name="Nowell W R."/>
        </authorList>
    </citation>
    <scope>NUCLEOTIDE SEQUENCE</scope>
</reference>
<evidence type="ECO:0000256" key="23">
    <source>
        <dbReference type="ARBA" id="ARBA00081504"/>
    </source>
</evidence>
<evidence type="ECO:0000256" key="7">
    <source>
        <dbReference type="ARBA" id="ARBA00022603"/>
    </source>
</evidence>
<evidence type="ECO:0000256" key="12">
    <source>
        <dbReference type="ARBA" id="ARBA00023163"/>
    </source>
</evidence>
<keyword evidence="13" id="KW-0539">Nucleus</keyword>
<keyword evidence="12" id="KW-0804">Transcription</keyword>
<keyword evidence="9" id="KW-0949">S-adenosyl-L-methionine</keyword>
<comment type="catalytic activity">
    <reaction evidence="16">
        <text>a 5'-end (N(7)-methyl 5'-triphosphoguanosine)-ribonucleoside in snoRNA + S-adenosyl-L-methionine = a 5'-end (N(2),N(7)-dimethyl 5'-triphosphoguanosine)-ribonucleoside in snoRNA + S-adenosyl-L-homocysteine + H(+)</text>
        <dbReference type="Rhea" id="RHEA:78475"/>
        <dbReference type="Rhea" id="RHEA-COMP:19086"/>
        <dbReference type="Rhea" id="RHEA-COMP:19088"/>
        <dbReference type="ChEBI" id="CHEBI:15378"/>
        <dbReference type="ChEBI" id="CHEBI:57856"/>
        <dbReference type="ChEBI" id="CHEBI:59789"/>
        <dbReference type="ChEBI" id="CHEBI:156461"/>
        <dbReference type="ChEBI" id="CHEBI:172880"/>
    </reaction>
    <physiologicalReaction direction="left-to-right" evidence="16">
        <dbReference type="Rhea" id="RHEA:78476"/>
    </physiologicalReaction>
</comment>
<organism evidence="25 26">
    <name type="scientific">Adineta steineri</name>
    <dbReference type="NCBI Taxonomy" id="433720"/>
    <lineage>
        <taxon>Eukaryota</taxon>
        <taxon>Metazoa</taxon>
        <taxon>Spiralia</taxon>
        <taxon>Gnathifera</taxon>
        <taxon>Rotifera</taxon>
        <taxon>Eurotatoria</taxon>
        <taxon>Bdelloidea</taxon>
        <taxon>Adinetida</taxon>
        <taxon>Adinetidae</taxon>
        <taxon>Adineta</taxon>
    </lineage>
</organism>
<dbReference type="SUPFAM" id="SSF53335">
    <property type="entry name" value="S-adenosyl-L-methionine-dependent methyltransferases"/>
    <property type="match status" value="1"/>
</dbReference>
<dbReference type="CDD" id="cd05819">
    <property type="entry name" value="NHL"/>
    <property type="match status" value="1"/>
</dbReference>
<evidence type="ECO:0000256" key="20">
    <source>
        <dbReference type="ARBA" id="ARBA00057179"/>
    </source>
</evidence>
<keyword evidence="6" id="KW-0597">Phosphoprotein</keyword>
<dbReference type="EMBL" id="CAJNON010000100">
    <property type="protein sequence ID" value="CAF0964450.1"/>
    <property type="molecule type" value="Genomic_DNA"/>
</dbReference>
<dbReference type="AlphaFoldDB" id="A0A814DXT4"/>
<evidence type="ECO:0000256" key="22">
    <source>
        <dbReference type="ARBA" id="ARBA00079339"/>
    </source>
</evidence>
<dbReference type="Gene3D" id="3.40.50.150">
    <property type="entry name" value="Vaccinia Virus protein VP39"/>
    <property type="match status" value="1"/>
</dbReference>
<evidence type="ECO:0000256" key="8">
    <source>
        <dbReference type="ARBA" id="ARBA00022679"/>
    </source>
</evidence>
<dbReference type="Pfam" id="PF09445">
    <property type="entry name" value="Methyltransf_15"/>
    <property type="match status" value="1"/>
</dbReference>
<proteinExistence type="inferred from homology"/>
<dbReference type="OrthoDB" id="194443at2759"/>
<evidence type="ECO:0000256" key="21">
    <source>
        <dbReference type="ARBA" id="ARBA00064494"/>
    </source>
</evidence>
<dbReference type="Proteomes" id="UP000663891">
    <property type="component" value="Unassembled WGS sequence"/>
</dbReference>
<comment type="subcellular location">
    <subcellularLocation>
        <location evidence="2">Cytoplasm</location>
    </subcellularLocation>
    <subcellularLocation>
        <location evidence="1">Nucleus</location>
        <location evidence="1">Cajal body</location>
    </subcellularLocation>
    <subcellularLocation>
        <location evidence="3">Nucleus</location>
        <location evidence="3">Nucleolus</location>
    </subcellularLocation>
</comment>
<keyword evidence="5" id="KW-0963">Cytoplasm</keyword>
<dbReference type="InterPro" id="IPR019012">
    <property type="entry name" value="RNA_cap_Gua-N2-MeTrfase"/>
</dbReference>
<evidence type="ECO:0000256" key="15">
    <source>
        <dbReference type="ARBA" id="ARBA00047418"/>
    </source>
</evidence>
<comment type="similarity">
    <text evidence="14">Belongs to the methyltransferase superfamily. Trimethylguanosine synthase family.</text>
</comment>
<dbReference type="PANTHER" id="PTHR14741:SF32">
    <property type="entry name" value="TRIMETHYLGUANOSINE SYNTHASE"/>
    <property type="match status" value="1"/>
</dbReference>
<evidence type="ECO:0000256" key="18">
    <source>
        <dbReference type="ARBA" id="ARBA00049075"/>
    </source>
</evidence>
<evidence type="ECO:0000256" key="13">
    <source>
        <dbReference type="ARBA" id="ARBA00023242"/>
    </source>
</evidence>
<dbReference type="InterPro" id="IPR011042">
    <property type="entry name" value="6-blade_b-propeller_TolB-like"/>
</dbReference>
<sequence length="576" mass="65577">MKSSLIEYTKNWNHLSYGLVLKQAIHLHTQWMEDDKMAVDDEVTKENKPKDKKKKSKQLILDKKNIPEEFHNDSELLKYWLQRYRLFSKFDEGIVLDREGWFSVTPEKIARHIAKRCRSDVIIDAFCGVGGNTIQFAFTCERVIAIDIDPKKIEMAKQNARVYGVEDRIEFIQGDFLELAPTLTADIVYLSPPWGGPSYGTIDLFDLEKNIELNGYRIFEVAKKITPNIVYFLPRNVNVEQVISLMDDKTPLELEQNFLNNRLKTITAYFALSFNQPKFCPTATWNPNGITIANQSIVGQKPTAIFVSTNNTIYVANNENNTIVIWHEESVNPTKIISGNFKEPSSIFVTSNGDIYIDDGYENGRVQKWIAETNITVTVMNVNSSCWDLFVDINDTLYCSIYFRHQVVKRSLNDAVMTSNRIAAGTGSEGSASNQLFLPYGIFVDVNLDLYVADWRNHRVQLFQPGESNGITVAGSTSLNPTITLFCPSGILLDAEKYLFIVDHGNHRVVGSSLNGFRCLVGCYGKGSQSSQLNFPTSFSFDHSGNIFVIDLSNRRIQKFNYLKRYCGKSKYNRMR</sequence>
<evidence type="ECO:0000256" key="5">
    <source>
        <dbReference type="ARBA" id="ARBA00022490"/>
    </source>
</evidence>